<name>A0A445L6W8_GLYSO</name>
<proteinExistence type="predicted"/>
<reference evidence="1 2" key="1">
    <citation type="submission" date="2018-09" db="EMBL/GenBank/DDBJ databases">
        <title>A high-quality reference genome of wild soybean provides a powerful tool to mine soybean genomes.</title>
        <authorList>
            <person name="Xie M."/>
            <person name="Chung C.Y.L."/>
            <person name="Li M.-W."/>
            <person name="Wong F.-L."/>
            <person name="Chan T.-F."/>
            <person name="Lam H.-M."/>
        </authorList>
    </citation>
    <scope>NUCLEOTIDE SEQUENCE [LARGE SCALE GENOMIC DNA]</scope>
    <source>
        <strain evidence="2">cv. W05</strain>
        <tissue evidence="1">Hypocotyl of etiolated seedlings</tissue>
    </source>
</reference>
<accession>A0A445L6W8</accession>
<protein>
    <submittedName>
        <fullName evidence="1">F-box protein PP2-B1</fullName>
    </submittedName>
</protein>
<dbReference type="PANTHER" id="PTHR32278">
    <property type="entry name" value="F-BOX DOMAIN-CONTAINING PROTEIN"/>
    <property type="match status" value="1"/>
</dbReference>
<dbReference type="EMBL" id="QZWG01000003">
    <property type="protein sequence ID" value="RZC19021.1"/>
    <property type="molecule type" value="Genomic_DNA"/>
</dbReference>
<dbReference type="PANTHER" id="PTHR32278:SF111">
    <property type="entry name" value="F-BOX PROTEIN PP2-B12-RELATED"/>
    <property type="match status" value="1"/>
</dbReference>
<keyword evidence="2" id="KW-1185">Reference proteome</keyword>
<dbReference type="Proteomes" id="UP000289340">
    <property type="component" value="Chromosome 3"/>
</dbReference>
<comment type="caution">
    <text evidence="1">The sequence shown here is derived from an EMBL/GenBank/DDBJ whole genome shotgun (WGS) entry which is preliminary data.</text>
</comment>
<dbReference type="AlphaFoldDB" id="A0A445L6W8"/>
<dbReference type="Pfam" id="PF14299">
    <property type="entry name" value="PP2"/>
    <property type="match status" value="1"/>
</dbReference>
<gene>
    <name evidence="1" type="ORF">D0Y65_006027</name>
</gene>
<evidence type="ECO:0000313" key="2">
    <source>
        <dbReference type="Proteomes" id="UP000289340"/>
    </source>
</evidence>
<evidence type="ECO:0000313" key="1">
    <source>
        <dbReference type="EMBL" id="RZC19021.1"/>
    </source>
</evidence>
<dbReference type="InterPro" id="IPR025886">
    <property type="entry name" value="PP2-like"/>
</dbReference>
<sequence>MEEGTQLVFECSKIRWLHFVTRAYKDMLQGQTGSVFRRARETICHRHASSDGKRSEETLLKVRRILRVVEKTCFDPGEAIENTLLMFLTWISVFAVKLIRAISALRWIFPTLIQEQHSEVTEIVSVSWLKILGRIKTGMLSPNTLYGAYLVFKESNDGAYGFKNMTVEVSIGVIGEVTDSRIMNLVVGSSESIAEVGFWAFIVALSAPCRLSLCFCWIAHWARSQA</sequence>
<organism evidence="1 2">
    <name type="scientific">Glycine soja</name>
    <name type="common">Wild soybean</name>
    <dbReference type="NCBI Taxonomy" id="3848"/>
    <lineage>
        <taxon>Eukaryota</taxon>
        <taxon>Viridiplantae</taxon>
        <taxon>Streptophyta</taxon>
        <taxon>Embryophyta</taxon>
        <taxon>Tracheophyta</taxon>
        <taxon>Spermatophyta</taxon>
        <taxon>Magnoliopsida</taxon>
        <taxon>eudicotyledons</taxon>
        <taxon>Gunneridae</taxon>
        <taxon>Pentapetalae</taxon>
        <taxon>rosids</taxon>
        <taxon>fabids</taxon>
        <taxon>Fabales</taxon>
        <taxon>Fabaceae</taxon>
        <taxon>Papilionoideae</taxon>
        <taxon>50 kb inversion clade</taxon>
        <taxon>NPAAA clade</taxon>
        <taxon>indigoferoid/millettioid clade</taxon>
        <taxon>Phaseoleae</taxon>
        <taxon>Glycine</taxon>
        <taxon>Glycine subgen. Soja</taxon>
    </lineage>
</organism>